<dbReference type="EMBL" id="LR746265">
    <property type="protein sequence ID" value="CAA7391633.1"/>
    <property type="molecule type" value="Genomic_DNA"/>
</dbReference>
<proteinExistence type="predicted"/>
<dbReference type="EMBL" id="LR743589">
    <property type="protein sequence ID" value="CAA2616492.1"/>
    <property type="molecule type" value="Genomic_DNA"/>
</dbReference>
<protein>
    <submittedName>
        <fullName evidence="2">Uncharacterized protein</fullName>
    </submittedName>
</protein>
<keyword evidence="3" id="KW-1185">Reference proteome</keyword>
<accession>A0A7I8K508</accession>
<organism evidence="2 3">
    <name type="scientific">Spirodela intermedia</name>
    <name type="common">Intermediate duckweed</name>
    <dbReference type="NCBI Taxonomy" id="51605"/>
    <lineage>
        <taxon>Eukaryota</taxon>
        <taxon>Viridiplantae</taxon>
        <taxon>Streptophyta</taxon>
        <taxon>Embryophyta</taxon>
        <taxon>Tracheophyta</taxon>
        <taxon>Spermatophyta</taxon>
        <taxon>Magnoliopsida</taxon>
        <taxon>Liliopsida</taxon>
        <taxon>Araceae</taxon>
        <taxon>Lemnoideae</taxon>
        <taxon>Spirodela</taxon>
    </lineage>
</organism>
<evidence type="ECO:0000313" key="1">
    <source>
        <dbReference type="EMBL" id="CAA2616492.1"/>
    </source>
</evidence>
<evidence type="ECO:0000313" key="2">
    <source>
        <dbReference type="EMBL" id="CAA7391633.1"/>
    </source>
</evidence>
<evidence type="ECO:0000313" key="3">
    <source>
        <dbReference type="Proteomes" id="UP000663760"/>
    </source>
</evidence>
<reference evidence="2" key="1">
    <citation type="submission" date="2020-02" db="EMBL/GenBank/DDBJ databases">
        <authorList>
            <person name="Scholz U."/>
            <person name="Mascher M."/>
            <person name="Fiebig A."/>
        </authorList>
    </citation>
    <scope>NUCLEOTIDE SEQUENCE</scope>
</reference>
<sequence>MLLVCGQSKAAYTRTSCFYCKFFLTRIQDVNRPTKDRCCREHQ</sequence>
<name>A0A7I8K508_SPIIN</name>
<dbReference type="AlphaFoldDB" id="A0A7I8K508"/>
<dbReference type="Proteomes" id="UP000663760">
    <property type="component" value="Chromosome 2"/>
</dbReference>
<gene>
    <name evidence="1" type="ORF">SI7747_02002711</name>
    <name evidence="2" type="ORF">SI8410_02002904</name>
</gene>